<gene>
    <name evidence="1" type="ORF">B7463_g2606</name>
</gene>
<proteinExistence type="predicted"/>
<feature type="non-terminal residue" evidence="1">
    <location>
        <position position="1"/>
    </location>
</feature>
<dbReference type="OrthoDB" id="360540at2759"/>
<name>A0A3E2HJY6_SCYLI</name>
<reference evidence="1 2" key="1">
    <citation type="submission" date="2018-05" db="EMBL/GenBank/DDBJ databases">
        <title>Draft genome sequence of Scytalidium lignicola DSM 105466, a ubiquitous saprotrophic fungus.</title>
        <authorList>
            <person name="Buettner E."/>
            <person name="Gebauer A.M."/>
            <person name="Hofrichter M."/>
            <person name="Liers C."/>
            <person name="Kellner H."/>
        </authorList>
    </citation>
    <scope>NUCLEOTIDE SEQUENCE [LARGE SCALE GENOMIC DNA]</scope>
    <source>
        <strain evidence="1 2">DSM 105466</strain>
    </source>
</reference>
<dbReference type="OMA" id="REYRVFC"/>
<dbReference type="Proteomes" id="UP000258309">
    <property type="component" value="Unassembled WGS sequence"/>
</dbReference>
<evidence type="ECO:0008006" key="3">
    <source>
        <dbReference type="Google" id="ProtNLM"/>
    </source>
</evidence>
<protein>
    <recommendedName>
        <fullName evidence="3">Cell division cycle protein 123</fullName>
    </recommendedName>
</protein>
<sequence length="382" mass="43196">MPSYVPLSQGNAILKHGWLYSALTLLDNEVSHPDYSLGLTHLEPHLLTNATTQRPGVLPSQANKTSAMKLVIIDSHLVDEEPDNYDSNFHSAEDAPGLGIPNEKASHFKRWLPLILRSQNIDPNKIQTICLSQSQGRLLLDAAQSSLHTRKLNGMYAEELADDIVPVFSKLIFPPEGLFLRLDSCSPKDGTGTTKPLRTTEEIILRLTTSHRAMRAVTDLLRRDIPSIDLIFLPHNDRMKPDHEFRVFCAPPLAKIRGVSQYRWHEPFVFRGRPMDEVEDITKKVMKGIELIREEILEEAKTGKGGELDALVPKQGFTFDVIYDELTGKTSLIELNSFGARSGCGSCLFHWIRDRNVLYRENFPIGDVSENIDWEVEFRISM</sequence>
<accession>A0A3E2HJY6</accession>
<evidence type="ECO:0000313" key="2">
    <source>
        <dbReference type="Proteomes" id="UP000258309"/>
    </source>
</evidence>
<dbReference type="AlphaFoldDB" id="A0A3E2HJY6"/>
<keyword evidence="2" id="KW-1185">Reference proteome</keyword>
<dbReference type="EMBL" id="NCSJ02000031">
    <property type="protein sequence ID" value="RFU33716.1"/>
    <property type="molecule type" value="Genomic_DNA"/>
</dbReference>
<organism evidence="1 2">
    <name type="scientific">Scytalidium lignicola</name>
    <name type="common">Hyphomycete</name>
    <dbReference type="NCBI Taxonomy" id="5539"/>
    <lineage>
        <taxon>Eukaryota</taxon>
        <taxon>Fungi</taxon>
        <taxon>Dikarya</taxon>
        <taxon>Ascomycota</taxon>
        <taxon>Pezizomycotina</taxon>
        <taxon>Leotiomycetes</taxon>
        <taxon>Leotiomycetes incertae sedis</taxon>
        <taxon>Scytalidium</taxon>
    </lineage>
</organism>
<comment type="caution">
    <text evidence="1">The sequence shown here is derived from an EMBL/GenBank/DDBJ whole genome shotgun (WGS) entry which is preliminary data.</text>
</comment>
<feature type="non-terminal residue" evidence="1">
    <location>
        <position position="382"/>
    </location>
</feature>
<evidence type="ECO:0000313" key="1">
    <source>
        <dbReference type="EMBL" id="RFU33716.1"/>
    </source>
</evidence>